<evidence type="ECO:0000256" key="3">
    <source>
        <dbReference type="ARBA" id="ARBA00036882"/>
    </source>
</evidence>
<dbReference type="PROSITE" id="PS01129">
    <property type="entry name" value="PSI_RLU"/>
    <property type="match status" value="1"/>
</dbReference>
<dbReference type="GO" id="GO:0000455">
    <property type="term" value="P:enzyme-directed rRNA pseudouridine synthesis"/>
    <property type="evidence" value="ECO:0007669"/>
    <property type="project" value="UniProtKB-ARBA"/>
</dbReference>
<comment type="similarity">
    <text evidence="1 6">Belongs to the pseudouridine synthase RluA family.</text>
</comment>
<feature type="domain" description="RNA-binding S4" evidence="8">
    <location>
        <begin position="43"/>
        <end position="101"/>
    </location>
</feature>
<evidence type="ECO:0000256" key="5">
    <source>
        <dbReference type="PROSITE-ProRule" id="PRU00182"/>
    </source>
</evidence>
<dbReference type="RefSeq" id="WP_151125943.1">
    <property type="nucleotide sequence ID" value="NZ_CP088081.1"/>
</dbReference>
<dbReference type="Proteomes" id="UP000430120">
    <property type="component" value="Unassembled WGS sequence"/>
</dbReference>
<dbReference type="CDD" id="cd00165">
    <property type="entry name" value="S4"/>
    <property type="match status" value="1"/>
</dbReference>
<dbReference type="Pfam" id="PF00849">
    <property type="entry name" value="PseudoU_synth_2"/>
    <property type="match status" value="1"/>
</dbReference>
<evidence type="ECO:0000256" key="6">
    <source>
        <dbReference type="RuleBase" id="RU362028"/>
    </source>
</evidence>
<keyword evidence="2 6" id="KW-0413">Isomerase</keyword>
<dbReference type="Pfam" id="PF01479">
    <property type="entry name" value="S4"/>
    <property type="match status" value="1"/>
</dbReference>
<organism evidence="9 10">
    <name type="scientific">Ideonella dechloratans</name>
    <dbReference type="NCBI Taxonomy" id="36863"/>
    <lineage>
        <taxon>Bacteria</taxon>
        <taxon>Pseudomonadati</taxon>
        <taxon>Pseudomonadota</taxon>
        <taxon>Betaproteobacteria</taxon>
        <taxon>Burkholderiales</taxon>
        <taxon>Sphaerotilaceae</taxon>
        <taxon>Ideonella</taxon>
    </lineage>
</organism>
<accession>A0A643F5Y8</accession>
<dbReference type="InterPro" id="IPR036986">
    <property type="entry name" value="S4_RNA-bd_sf"/>
</dbReference>
<dbReference type="GO" id="GO:0003723">
    <property type="term" value="F:RNA binding"/>
    <property type="evidence" value="ECO:0007669"/>
    <property type="project" value="UniProtKB-KW"/>
</dbReference>
<evidence type="ECO:0000313" key="9">
    <source>
        <dbReference type="EMBL" id="KAB0572914.1"/>
    </source>
</evidence>
<comment type="catalytic activity">
    <reaction evidence="3">
        <text>uridine(1911/1915/1917) in 23S rRNA = pseudouridine(1911/1915/1917) in 23S rRNA</text>
        <dbReference type="Rhea" id="RHEA:42524"/>
        <dbReference type="Rhea" id="RHEA-COMP:10097"/>
        <dbReference type="Rhea" id="RHEA-COMP:10098"/>
        <dbReference type="ChEBI" id="CHEBI:65314"/>
        <dbReference type="ChEBI" id="CHEBI:65315"/>
        <dbReference type="EC" id="5.4.99.23"/>
    </reaction>
</comment>
<dbReference type="GO" id="GO:0160140">
    <property type="term" value="F:23S rRNA pseudouridine(1911/1915/1917) synthase activity"/>
    <property type="evidence" value="ECO:0007669"/>
    <property type="project" value="UniProtKB-EC"/>
</dbReference>
<keyword evidence="5" id="KW-0694">RNA-binding</keyword>
<dbReference type="PANTHER" id="PTHR21600">
    <property type="entry name" value="MITOCHONDRIAL RNA PSEUDOURIDINE SYNTHASE"/>
    <property type="match status" value="1"/>
</dbReference>
<reference evidence="9 10" key="1">
    <citation type="submission" date="2019-09" db="EMBL/GenBank/DDBJ databases">
        <title>Draft genome sequences of 48 bacterial type strains from the CCUG.</title>
        <authorList>
            <person name="Tunovic T."/>
            <person name="Pineiro-Iglesias B."/>
            <person name="Unosson C."/>
            <person name="Inganas E."/>
            <person name="Ohlen M."/>
            <person name="Cardew S."/>
            <person name="Jensie-Markopoulos S."/>
            <person name="Salva-Serra F."/>
            <person name="Jaen-Luchoro D."/>
            <person name="Karlsson R."/>
            <person name="Svensson-Stadler L."/>
            <person name="Chun J."/>
            <person name="Moore E."/>
        </authorList>
    </citation>
    <scope>NUCLEOTIDE SEQUENCE [LARGE SCALE GENOMIC DNA]</scope>
    <source>
        <strain evidence="9 10">CCUG 30977</strain>
    </source>
</reference>
<feature type="region of interest" description="Disordered" evidence="7">
    <location>
        <begin position="1"/>
        <end position="30"/>
    </location>
</feature>
<evidence type="ECO:0000256" key="2">
    <source>
        <dbReference type="ARBA" id="ARBA00023235"/>
    </source>
</evidence>
<sequence length="331" mass="35400">MSGNWEPAGASGLGESAQAPEDGETESEFENRVQVLDAAAHGQRLDRVLAGLAPEFSRSHLQGLIEAGQVRLDGVLATVSSRKVKAGQRLEVHLVPPAESLAFRPEPMALDVVHEDAHVLVVNKPAGLVVHPAAGNWAGTLLNGLLARDPRAAQLPRAGIVHRLDKDTSGLMVVGRTLEAVTALVRDMAQRDIHRRYVALAHGDVGAAPFTVEAPIGRDPALRTRMAVVAGAKPARTDVERVAFDGEVSAIRCKLHTGRTHQIRVHLAHEGHPLVADTLYGGRFLRGMQRQALHAAELAFAHPITRVPLSFEAPMPPDLAAAWQQVSAVAK</sequence>
<dbReference type="EC" id="5.4.99.-" evidence="6"/>
<dbReference type="InterPro" id="IPR050188">
    <property type="entry name" value="RluA_PseudoU_synthase"/>
</dbReference>
<dbReference type="SUPFAM" id="SSF55174">
    <property type="entry name" value="Alpha-L RNA-binding motif"/>
    <property type="match status" value="1"/>
</dbReference>
<evidence type="ECO:0000313" key="10">
    <source>
        <dbReference type="Proteomes" id="UP000430120"/>
    </source>
</evidence>
<feature type="active site" evidence="4">
    <location>
        <position position="165"/>
    </location>
</feature>
<proteinExistence type="inferred from homology"/>
<name>A0A643F5Y8_IDEDE</name>
<dbReference type="Gene3D" id="3.30.2350.10">
    <property type="entry name" value="Pseudouridine synthase"/>
    <property type="match status" value="1"/>
</dbReference>
<dbReference type="NCBIfam" id="TIGR00005">
    <property type="entry name" value="rluA_subfam"/>
    <property type="match status" value="1"/>
</dbReference>
<gene>
    <name evidence="9" type="ORF">F7Q92_20600</name>
</gene>
<dbReference type="AlphaFoldDB" id="A0A643F5Y8"/>
<comment type="function">
    <text evidence="6">Responsible for synthesis of pseudouridine from uracil.</text>
</comment>
<dbReference type="InterPro" id="IPR020103">
    <property type="entry name" value="PsdUridine_synth_cat_dom_sf"/>
</dbReference>
<evidence type="ECO:0000256" key="4">
    <source>
        <dbReference type="PIRSR" id="PIRSR606225-1"/>
    </source>
</evidence>
<dbReference type="InterPro" id="IPR006224">
    <property type="entry name" value="PsdUridine_synth_RluA-like_CS"/>
</dbReference>
<dbReference type="PROSITE" id="PS50889">
    <property type="entry name" value="S4"/>
    <property type="match status" value="1"/>
</dbReference>
<dbReference type="CDD" id="cd02869">
    <property type="entry name" value="PseudoU_synth_RluA_like"/>
    <property type="match status" value="1"/>
</dbReference>
<dbReference type="Gene3D" id="3.10.290.10">
    <property type="entry name" value="RNA-binding S4 domain"/>
    <property type="match status" value="1"/>
</dbReference>
<dbReference type="SMART" id="SM00363">
    <property type="entry name" value="S4"/>
    <property type="match status" value="1"/>
</dbReference>
<dbReference type="InterPro" id="IPR006225">
    <property type="entry name" value="PsdUridine_synth_RluC/D"/>
</dbReference>
<protein>
    <recommendedName>
        <fullName evidence="6">Pseudouridine synthase</fullName>
        <ecNumber evidence="6">5.4.99.-</ecNumber>
    </recommendedName>
</protein>
<comment type="caution">
    <text evidence="9">The sequence shown here is derived from an EMBL/GenBank/DDBJ whole genome shotgun (WGS) entry which is preliminary data.</text>
</comment>
<dbReference type="PANTHER" id="PTHR21600:SF44">
    <property type="entry name" value="RIBOSOMAL LARGE SUBUNIT PSEUDOURIDINE SYNTHASE D"/>
    <property type="match status" value="1"/>
</dbReference>
<dbReference type="InterPro" id="IPR006145">
    <property type="entry name" value="PsdUridine_synth_RsuA/RluA"/>
</dbReference>
<dbReference type="SUPFAM" id="SSF55120">
    <property type="entry name" value="Pseudouridine synthase"/>
    <property type="match status" value="1"/>
</dbReference>
<dbReference type="EMBL" id="VZPB01000090">
    <property type="protein sequence ID" value="KAB0572914.1"/>
    <property type="molecule type" value="Genomic_DNA"/>
</dbReference>
<evidence type="ECO:0000256" key="7">
    <source>
        <dbReference type="SAM" id="MobiDB-lite"/>
    </source>
</evidence>
<evidence type="ECO:0000259" key="8">
    <source>
        <dbReference type="SMART" id="SM00363"/>
    </source>
</evidence>
<comment type="catalytic activity">
    <reaction evidence="6">
        <text>a uridine in RNA = a pseudouridine in RNA</text>
        <dbReference type="Rhea" id="RHEA:48348"/>
        <dbReference type="Rhea" id="RHEA-COMP:12068"/>
        <dbReference type="Rhea" id="RHEA-COMP:12069"/>
        <dbReference type="ChEBI" id="CHEBI:65314"/>
        <dbReference type="ChEBI" id="CHEBI:65315"/>
    </reaction>
</comment>
<keyword evidence="10" id="KW-1185">Reference proteome</keyword>
<evidence type="ECO:0000256" key="1">
    <source>
        <dbReference type="ARBA" id="ARBA00010876"/>
    </source>
</evidence>
<dbReference type="InterPro" id="IPR002942">
    <property type="entry name" value="S4_RNA-bd"/>
</dbReference>
<dbReference type="OrthoDB" id="9785808at2"/>